<accession>A0A836CHH9</accession>
<dbReference type="InterPro" id="IPR053233">
    <property type="entry name" value="ABRA-related"/>
</dbReference>
<dbReference type="PROSITE" id="PS01159">
    <property type="entry name" value="WW_DOMAIN_1"/>
    <property type="match status" value="1"/>
</dbReference>
<evidence type="ECO:0000313" key="3">
    <source>
        <dbReference type="Proteomes" id="UP000664859"/>
    </source>
</evidence>
<name>A0A836CHH9_9STRA</name>
<organism evidence="2 3">
    <name type="scientific">Tribonema minus</name>
    <dbReference type="NCBI Taxonomy" id="303371"/>
    <lineage>
        <taxon>Eukaryota</taxon>
        <taxon>Sar</taxon>
        <taxon>Stramenopiles</taxon>
        <taxon>Ochrophyta</taxon>
        <taxon>PX clade</taxon>
        <taxon>Xanthophyceae</taxon>
        <taxon>Tribonematales</taxon>
        <taxon>Tribonemataceae</taxon>
        <taxon>Tribonema</taxon>
    </lineage>
</organism>
<sequence length="94" mass="11046">DEDYIILEEEIDPHYTPSAQEIAEYAEWLGLDADRDASLLWICIEGLKAPLPENWKPVQDLGTNEIYYFNLATGESTWDHPCDEHYIRVFEEER</sequence>
<dbReference type="SUPFAM" id="SSF51045">
    <property type="entry name" value="WW domain"/>
    <property type="match status" value="1"/>
</dbReference>
<dbReference type="InterPro" id="IPR036020">
    <property type="entry name" value="WW_dom_sf"/>
</dbReference>
<protein>
    <recommendedName>
        <fullName evidence="1">WW domain-containing protein</fullName>
    </recommendedName>
</protein>
<reference evidence="2" key="1">
    <citation type="submission" date="2021-02" db="EMBL/GenBank/DDBJ databases">
        <title>First Annotated Genome of the Yellow-green Alga Tribonema minus.</title>
        <authorList>
            <person name="Mahan K.M."/>
        </authorList>
    </citation>
    <scope>NUCLEOTIDE SEQUENCE</scope>
    <source>
        <strain evidence="2">UTEX B ZZ1240</strain>
    </source>
</reference>
<dbReference type="Proteomes" id="UP000664859">
    <property type="component" value="Unassembled WGS sequence"/>
</dbReference>
<dbReference type="CDD" id="cd00201">
    <property type="entry name" value="WW"/>
    <property type="match status" value="1"/>
</dbReference>
<evidence type="ECO:0000259" key="1">
    <source>
        <dbReference type="PROSITE" id="PS50020"/>
    </source>
</evidence>
<keyword evidence="3" id="KW-1185">Reference proteome</keyword>
<gene>
    <name evidence="2" type="ORF">JKP88DRAFT_134851</name>
</gene>
<dbReference type="PROSITE" id="PS50020">
    <property type="entry name" value="WW_DOMAIN_2"/>
    <property type="match status" value="1"/>
</dbReference>
<dbReference type="PANTHER" id="PTHR21715">
    <property type="entry name" value="RH04127P"/>
    <property type="match status" value="1"/>
</dbReference>
<evidence type="ECO:0000313" key="2">
    <source>
        <dbReference type="EMBL" id="KAG5185408.1"/>
    </source>
</evidence>
<dbReference type="OrthoDB" id="6344460at2759"/>
<dbReference type="PANTHER" id="PTHR21715:SF0">
    <property type="entry name" value="RH04127P"/>
    <property type="match status" value="1"/>
</dbReference>
<feature type="non-terminal residue" evidence="2">
    <location>
        <position position="1"/>
    </location>
</feature>
<feature type="non-terminal residue" evidence="2">
    <location>
        <position position="94"/>
    </location>
</feature>
<dbReference type="Gene3D" id="3.30.1470.10">
    <property type="entry name" value="Photosystem I PsaD, reaction center subunit II"/>
    <property type="match status" value="1"/>
</dbReference>
<dbReference type="EMBL" id="JAFCMP010000134">
    <property type="protein sequence ID" value="KAG5185408.1"/>
    <property type="molecule type" value="Genomic_DNA"/>
</dbReference>
<proteinExistence type="predicted"/>
<comment type="caution">
    <text evidence="2">The sequence shown here is derived from an EMBL/GenBank/DDBJ whole genome shotgun (WGS) entry which is preliminary data.</text>
</comment>
<dbReference type="AlphaFoldDB" id="A0A836CHH9"/>
<feature type="domain" description="WW" evidence="1">
    <location>
        <begin position="49"/>
        <end position="83"/>
    </location>
</feature>
<dbReference type="InterPro" id="IPR001202">
    <property type="entry name" value="WW_dom"/>
</dbReference>
<dbReference type="Pfam" id="PF00397">
    <property type="entry name" value="WW"/>
    <property type="match status" value="1"/>
</dbReference>
<dbReference type="SMART" id="SM00456">
    <property type="entry name" value="WW"/>
    <property type="match status" value="1"/>
</dbReference>